<keyword evidence="2" id="KW-1185">Reference proteome</keyword>
<name>A0A3L8PJS7_9ACTN</name>
<accession>A0A3L8PJS7</accession>
<reference evidence="1 2" key="1">
    <citation type="submission" date="2018-10" db="EMBL/GenBank/DDBJ databases">
        <title>Aeromicrobium sp. 9W16Y-2 whole genome shotgun sequence.</title>
        <authorList>
            <person name="Li F."/>
        </authorList>
    </citation>
    <scope>NUCLEOTIDE SEQUENCE [LARGE SCALE GENOMIC DNA]</scope>
    <source>
        <strain evidence="1 2">9W16Y-2</strain>
    </source>
</reference>
<evidence type="ECO:0000313" key="1">
    <source>
        <dbReference type="EMBL" id="RLV54838.1"/>
    </source>
</evidence>
<sequence length="81" mass="9358">MEGGDLIQAAVLMVTGGGLVKLVDSLQAWRKGRHQEEQDAWTQRDREAKARRKLEEYAHILRSMLLRRGATKDELPPWPEY</sequence>
<evidence type="ECO:0000313" key="2">
    <source>
        <dbReference type="Proteomes" id="UP000282515"/>
    </source>
</evidence>
<comment type="caution">
    <text evidence="1">The sequence shown here is derived from an EMBL/GenBank/DDBJ whole genome shotgun (WGS) entry which is preliminary data.</text>
</comment>
<dbReference type="AlphaFoldDB" id="A0A3L8PJS7"/>
<dbReference type="OrthoDB" id="9948959at2"/>
<dbReference type="RefSeq" id="WP_121795334.1">
    <property type="nucleotide sequence ID" value="NZ_RDBF01000013.1"/>
</dbReference>
<dbReference type="Proteomes" id="UP000282515">
    <property type="component" value="Unassembled WGS sequence"/>
</dbReference>
<gene>
    <name evidence="1" type="ORF">D9V41_14710</name>
</gene>
<protein>
    <submittedName>
        <fullName evidence="1">Uncharacterized protein</fullName>
    </submittedName>
</protein>
<organism evidence="1 2">
    <name type="scientific">Aeromicrobium phragmitis</name>
    <dbReference type="NCBI Taxonomy" id="2478914"/>
    <lineage>
        <taxon>Bacteria</taxon>
        <taxon>Bacillati</taxon>
        <taxon>Actinomycetota</taxon>
        <taxon>Actinomycetes</taxon>
        <taxon>Propionibacteriales</taxon>
        <taxon>Nocardioidaceae</taxon>
        <taxon>Aeromicrobium</taxon>
    </lineage>
</organism>
<dbReference type="EMBL" id="RDBF01000013">
    <property type="protein sequence ID" value="RLV54838.1"/>
    <property type="molecule type" value="Genomic_DNA"/>
</dbReference>
<proteinExistence type="predicted"/>